<dbReference type="Proteomes" id="UP001054857">
    <property type="component" value="Unassembled WGS sequence"/>
</dbReference>
<gene>
    <name evidence="3" type="ORF">Agub_g5513</name>
</gene>
<feature type="compositionally biased region" description="Low complexity" evidence="2">
    <location>
        <begin position="1102"/>
        <end position="1131"/>
    </location>
</feature>
<evidence type="ECO:0000313" key="4">
    <source>
        <dbReference type="Proteomes" id="UP001054857"/>
    </source>
</evidence>
<comment type="caution">
    <text evidence="3">The sequence shown here is derived from an EMBL/GenBank/DDBJ whole genome shotgun (WGS) entry which is preliminary data.</text>
</comment>
<evidence type="ECO:0000313" key="3">
    <source>
        <dbReference type="EMBL" id="GFR44301.1"/>
    </source>
</evidence>
<feature type="region of interest" description="Disordered" evidence="2">
    <location>
        <begin position="1228"/>
        <end position="1248"/>
    </location>
</feature>
<feature type="region of interest" description="Disordered" evidence="2">
    <location>
        <begin position="213"/>
        <end position="330"/>
    </location>
</feature>
<feature type="compositionally biased region" description="Low complexity" evidence="2">
    <location>
        <begin position="90"/>
        <end position="99"/>
    </location>
</feature>
<feature type="region of interest" description="Disordered" evidence="2">
    <location>
        <begin position="1298"/>
        <end position="1322"/>
    </location>
</feature>
<feature type="region of interest" description="Disordered" evidence="2">
    <location>
        <begin position="90"/>
        <end position="193"/>
    </location>
</feature>
<reference evidence="3 4" key="1">
    <citation type="journal article" date="2021" name="Sci. Rep.">
        <title>Genome sequencing of the multicellular alga Astrephomene provides insights into convergent evolution of germ-soma differentiation.</title>
        <authorList>
            <person name="Yamashita S."/>
            <person name="Yamamoto K."/>
            <person name="Matsuzaki R."/>
            <person name="Suzuki S."/>
            <person name="Yamaguchi H."/>
            <person name="Hirooka S."/>
            <person name="Minakuchi Y."/>
            <person name="Miyagishima S."/>
            <person name="Kawachi M."/>
            <person name="Toyoda A."/>
            <person name="Nozaki H."/>
        </authorList>
    </citation>
    <scope>NUCLEOTIDE SEQUENCE [LARGE SCALE GENOMIC DNA]</scope>
    <source>
        <strain evidence="3 4">NIES-4017</strain>
    </source>
</reference>
<evidence type="ECO:0000256" key="1">
    <source>
        <dbReference type="ARBA" id="ARBA00022581"/>
    </source>
</evidence>
<feature type="compositionally biased region" description="Low complexity" evidence="2">
    <location>
        <begin position="601"/>
        <end position="619"/>
    </location>
</feature>
<feature type="compositionally biased region" description="Polar residues" evidence="2">
    <location>
        <begin position="306"/>
        <end position="316"/>
    </location>
</feature>
<accession>A0AAD3HKU1</accession>
<feature type="compositionally biased region" description="Low complexity" evidence="2">
    <location>
        <begin position="1232"/>
        <end position="1248"/>
    </location>
</feature>
<dbReference type="PANTHER" id="PTHR13037">
    <property type="entry name" value="FORMIN"/>
    <property type="match status" value="1"/>
</dbReference>
<keyword evidence="1" id="KW-0945">Host-virus interaction</keyword>
<feature type="compositionally biased region" description="Pro residues" evidence="2">
    <location>
        <begin position="263"/>
        <end position="279"/>
    </location>
</feature>
<feature type="region of interest" description="Disordered" evidence="2">
    <location>
        <begin position="1102"/>
        <end position="1178"/>
    </location>
</feature>
<sequence length="1618" mass="169181">MRLQEAVTAPRAFAACGGPSSNPSPAQAPVYSALLPVPRPHQRLINALVERKLGVQVARSSAAAAPSLATSITDITGTAPELAAPDHLLSSHLDSSLPHPESRPRVSLQQPPLRRTTHVGSSSAGNSGGGSSNSSSPATSHRRVWTSRRNPPHPPSSPQPPHHHSSRAPSPHPPSHAGRLSGPQQLAHGGSSAAAAGAALAHVAATSRLVAAWSNGGGGGGGGGGVTSSGLRRRSRSLSSSVWDGRSSREGAMGGQHRERGPSLPPQQLPTQLPPPPPSVGYHHTTAFRTSPPPRQGPHAEEVQGFRQQGSLTPQRPWSPSPPPAWNAAAGHAGAGERAHVGVWAPNGGTGVSAFPGSSAVASDGSSYRTDVIGGNGVGFCDARGGGGGSVDMYGLINGCRGWRELLDLQRSMSGSLKPQHIPALMAAAVKILNGSDNSNNRYCSSRRRDISSSSSSTRNGGGLGGSMGADVRTSAAADASLNVSGDVDDDDDDNQVAEQLSYIWDLAVSALRLARSRELPPRSLSTALWAVAKLPADLPFPPQQHLLSSSPSPPPWFRGNLPPSSREPLLQQQPHQRFPLPSPQAQQHLQPPPHQPQQPQPQQHPLQLPSQHRPQQHQQPPPRDPRVGSERQRWALAMLQCCRPLLRSFPPRDLSQLLWAAATLDCCGPLPSGFLHEVVGAAELRLGAFEPQAISNMLWALARLRYRPPRPWLLAVCSASAPQLPLFSPQALANTAAALAAWELQPLQPEWREAFLAACLDMWRRTTAAEAAEVEVANVRHAAEPRRRMQQPAVPTHSIAATAWAVARLRLAPSADWVAALAEAAAATAPYMNGQDVANVMWALAALGYNPAAPAGAAATAAAPLPLAALLSAWLRCAPSMQPQQLSACMVAAAHMRLRVDVASPSPPPPPLSAAAAAAHADAASSGSSPPPALLLSPALLEATMQGLGGPRMTGVGGQAVGNCLWAAARLGWRPPGWWVAAAVGRFMECLEDDEEVGPQEVANVWWAMGRLRWAPAADVALELLSRTLGLAAARDLRSGELAMTLGGLARLGVKPPKELLDKLVSVTLRMGRAEAANVTGRESERLNQCDAAQPAAEGRAAAACVHSEQQGQLPQSQMSPQQPQQLSLHQNDEDGPQPHSNQAPDAAEAAEEVPSRPTGHPRRPTQTHGSLPPVPPETLVTLLRALAAMGATSQLSAVESALERSLRHLAESTAAVIASATGVATSNRTAGGASNGSSEPSSSADADTSAAPAAAVVAAAQTKAAAAARQVALMLHSAAALGCCLETWTSQPTSLAAATTARKGMGKRSASRNKRQRHNRGLAGAVVDAVRAVLPYANGPDLAIMLGALADMRASVPMSGLLVAALVRTTELCTTGALAAGGGGLPLVLCSMGRLLRVLRKREQREAAETGVGTLEQRLSQDEQGKVAKAAKESTAASGVVLERWSGLLQRPRIATIRSALLAALLQQLQAPVVRRTALTAEDVLQLVQGLAWCRLSPLPPSLLQLLVIAVVRHCNEMPYYSLACCLGQLLALGGEMDPRLARVLLRRMRTTAAATAAAVRRTNGAADATAVPVATDLLGEDDWDERLVCRCCGAVGSLVAVWVLRRRMGSARERG</sequence>
<feature type="compositionally biased region" description="Gly residues" evidence="2">
    <location>
        <begin position="215"/>
        <end position="227"/>
    </location>
</feature>
<feature type="compositionally biased region" description="Pro residues" evidence="2">
    <location>
        <begin position="591"/>
        <end position="600"/>
    </location>
</feature>
<proteinExistence type="predicted"/>
<dbReference type="PANTHER" id="PTHR13037:SF24">
    <property type="entry name" value="POLYCOMB PROTEIN PCL-RELATED"/>
    <property type="match status" value="1"/>
</dbReference>
<keyword evidence="4" id="KW-1185">Reference proteome</keyword>
<evidence type="ECO:0000256" key="2">
    <source>
        <dbReference type="SAM" id="MobiDB-lite"/>
    </source>
</evidence>
<feature type="region of interest" description="Disordered" evidence="2">
    <location>
        <begin position="543"/>
        <end position="631"/>
    </location>
</feature>
<feature type="region of interest" description="Disordered" evidence="2">
    <location>
        <begin position="441"/>
        <end position="470"/>
    </location>
</feature>
<protein>
    <submittedName>
        <fullName evidence="3">Uncharacterized protein</fullName>
    </submittedName>
</protein>
<feature type="non-terminal residue" evidence="3">
    <location>
        <position position="1618"/>
    </location>
</feature>
<feature type="compositionally biased region" description="Basic residues" evidence="2">
    <location>
        <begin position="1306"/>
        <end position="1322"/>
    </location>
</feature>
<organism evidence="3 4">
    <name type="scientific">Astrephomene gubernaculifera</name>
    <dbReference type="NCBI Taxonomy" id="47775"/>
    <lineage>
        <taxon>Eukaryota</taxon>
        <taxon>Viridiplantae</taxon>
        <taxon>Chlorophyta</taxon>
        <taxon>core chlorophytes</taxon>
        <taxon>Chlorophyceae</taxon>
        <taxon>CS clade</taxon>
        <taxon>Chlamydomonadales</taxon>
        <taxon>Astrephomenaceae</taxon>
        <taxon>Astrephomene</taxon>
    </lineage>
</organism>
<name>A0AAD3HKU1_9CHLO</name>
<dbReference type="EMBL" id="BMAR01000007">
    <property type="protein sequence ID" value="GFR44301.1"/>
    <property type="molecule type" value="Genomic_DNA"/>
</dbReference>